<reference evidence="3" key="1">
    <citation type="journal article" date="2023" name="Mol. Phylogenet. Evol.">
        <title>Genome-scale phylogeny and comparative genomics of the fungal order Sordariales.</title>
        <authorList>
            <person name="Hensen N."/>
            <person name="Bonometti L."/>
            <person name="Westerberg I."/>
            <person name="Brannstrom I.O."/>
            <person name="Guillou S."/>
            <person name="Cros-Aarteil S."/>
            <person name="Calhoun S."/>
            <person name="Haridas S."/>
            <person name="Kuo A."/>
            <person name="Mondo S."/>
            <person name="Pangilinan J."/>
            <person name="Riley R."/>
            <person name="LaButti K."/>
            <person name="Andreopoulos B."/>
            <person name="Lipzen A."/>
            <person name="Chen C."/>
            <person name="Yan M."/>
            <person name="Daum C."/>
            <person name="Ng V."/>
            <person name="Clum A."/>
            <person name="Steindorff A."/>
            <person name="Ohm R.A."/>
            <person name="Martin F."/>
            <person name="Silar P."/>
            <person name="Natvig D.O."/>
            <person name="Lalanne C."/>
            <person name="Gautier V."/>
            <person name="Ament-Velasquez S.L."/>
            <person name="Kruys A."/>
            <person name="Hutchinson M.I."/>
            <person name="Powell A.J."/>
            <person name="Barry K."/>
            <person name="Miller A.N."/>
            <person name="Grigoriev I.V."/>
            <person name="Debuchy R."/>
            <person name="Gladieux P."/>
            <person name="Hiltunen Thoren M."/>
            <person name="Johannesson H."/>
        </authorList>
    </citation>
    <scope>NUCLEOTIDE SEQUENCE [LARGE SCALE GENOMIC DNA]</scope>
    <source>
        <strain evidence="3">CBS 340.73</strain>
    </source>
</reference>
<feature type="compositionally biased region" description="Basic and acidic residues" evidence="1">
    <location>
        <begin position="13"/>
        <end position="27"/>
    </location>
</feature>
<feature type="region of interest" description="Disordered" evidence="1">
    <location>
        <begin position="1"/>
        <end position="27"/>
    </location>
</feature>
<proteinExistence type="predicted"/>
<name>A0AAN6MZC5_9PEZI</name>
<dbReference type="Proteomes" id="UP001303473">
    <property type="component" value="Unassembled WGS sequence"/>
</dbReference>
<keyword evidence="3" id="KW-1185">Reference proteome</keyword>
<comment type="caution">
    <text evidence="2">The sequence shown here is derived from an EMBL/GenBank/DDBJ whole genome shotgun (WGS) entry which is preliminary data.</text>
</comment>
<dbReference type="EMBL" id="MU853921">
    <property type="protein sequence ID" value="KAK3935504.1"/>
    <property type="molecule type" value="Genomic_DNA"/>
</dbReference>
<dbReference type="Pfam" id="PF26639">
    <property type="entry name" value="Het-6_barrel"/>
    <property type="match status" value="1"/>
</dbReference>
<sequence length="134" mass="14622">MERLLTRDNSQMNHDDNDKSNNDERDTQRAMGISQAASGDHVGMMALAAIDYALHRMRLFATEGAFIGKGPQSMLPRDEIWVVPGAKFPFILRAAGDGDNGTHRYIGHGYIHGIMEGEVSGLCQGAQPAQIVLV</sequence>
<gene>
    <name evidence="2" type="ORF">QBC46DRAFT_50611</name>
</gene>
<evidence type="ECO:0000256" key="1">
    <source>
        <dbReference type="SAM" id="MobiDB-lite"/>
    </source>
</evidence>
<protein>
    <submittedName>
        <fullName evidence="2">Uncharacterized protein</fullName>
    </submittedName>
</protein>
<dbReference type="AlphaFoldDB" id="A0AAN6MZC5"/>
<accession>A0AAN6MZC5</accession>
<organism evidence="2 3">
    <name type="scientific">Diplogelasinospora grovesii</name>
    <dbReference type="NCBI Taxonomy" id="303347"/>
    <lineage>
        <taxon>Eukaryota</taxon>
        <taxon>Fungi</taxon>
        <taxon>Dikarya</taxon>
        <taxon>Ascomycota</taxon>
        <taxon>Pezizomycotina</taxon>
        <taxon>Sordariomycetes</taxon>
        <taxon>Sordariomycetidae</taxon>
        <taxon>Sordariales</taxon>
        <taxon>Diplogelasinosporaceae</taxon>
        <taxon>Diplogelasinospora</taxon>
    </lineage>
</organism>
<evidence type="ECO:0000313" key="3">
    <source>
        <dbReference type="Proteomes" id="UP001303473"/>
    </source>
</evidence>
<evidence type="ECO:0000313" key="2">
    <source>
        <dbReference type="EMBL" id="KAK3935504.1"/>
    </source>
</evidence>